<gene>
    <name evidence="2" type="ORF">BJI69_20515</name>
</gene>
<feature type="chain" id="PRO_5009853268" description="Outer membrane receptor for ferric coprogen and ferric-rhodotorulic acid" evidence="1">
    <location>
        <begin position="31"/>
        <end position="568"/>
    </location>
</feature>
<keyword evidence="1" id="KW-0732">Signal</keyword>
<feature type="signal peptide" evidence="1">
    <location>
        <begin position="1"/>
        <end position="30"/>
    </location>
</feature>
<reference evidence="3" key="1">
    <citation type="submission" date="2016-09" db="EMBL/GenBank/DDBJ databases">
        <authorList>
            <person name="Lysoe E."/>
        </authorList>
    </citation>
    <scope>NUCLEOTIDE SEQUENCE [LARGE SCALE GENOMIC DNA]</scope>
    <source>
        <strain evidence="3">LJ96T</strain>
    </source>
</reference>
<evidence type="ECO:0000256" key="1">
    <source>
        <dbReference type="SAM" id="SignalP"/>
    </source>
</evidence>
<dbReference type="KEGG" id="lrz:BJI69_20515"/>
<dbReference type="AlphaFoldDB" id="A0A1L3EYE8"/>
<proteinExistence type="predicted"/>
<protein>
    <recommendedName>
        <fullName evidence="4">Outer membrane receptor for ferric coprogen and ferric-rhodotorulic acid</fullName>
    </recommendedName>
</protein>
<evidence type="ECO:0000313" key="2">
    <source>
        <dbReference type="EMBL" id="APG06047.1"/>
    </source>
</evidence>
<evidence type="ECO:0008006" key="4">
    <source>
        <dbReference type="Google" id="ProtNLM"/>
    </source>
</evidence>
<keyword evidence="3" id="KW-1185">Reference proteome</keyword>
<dbReference type="Pfam" id="PF16930">
    <property type="entry name" value="Porin_5"/>
    <property type="match status" value="1"/>
</dbReference>
<dbReference type="OrthoDB" id="5372286at2"/>
<name>A0A1L3EYE8_9GAMM</name>
<organism evidence="2 3">
    <name type="scientific">Luteibacter rhizovicinus DSM 16549</name>
    <dbReference type="NCBI Taxonomy" id="1440763"/>
    <lineage>
        <taxon>Bacteria</taxon>
        <taxon>Pseudomonadati</taxon>
        <taxon>Pseudomonadota</taxon>
        <taxon>Gammaproteobacteria</taxon>
        <taxon>Lysobacterales</taxon>
        <taxon>Rhodanobacteraceae</taxon>
        <taxon>Luteibacter</taxon>
    </lineage>
</organism>
<dbReference type="InterPro" id="IPR032638">
    <property type="entry name" value="Porin_5"/>
</dbReference>
<dbReference type="SUPFAM" id="SSF56935">
    <property type="entry name" value="Porins"/>
    <property type="match status" value="1"/>
</dbReference>
<dbReference type="Proteomes" id="UP000182987">
    <property type="component" value="Chromosome"/>
</dbReference>
<evidence type="ECO:0000313" key="3">
    <source>
        <dbReference type="Proteomes" id="UP000182987"/>
    </source>
</evidence>
<dbReference type="RefSeq" id="WP_046969332.1">
    <property type="nucleotide sequence ID" value="NZ_CP017480.1"/>
</dbReference>
<accession>A0A1L3EYE8</accession>
<dbReference type="EMBL" id="CP017480">
    <property type="protein sequence ID" value="APG06047.1"/>
    <property type="molecule type" value="Genomic_DNA"/>
</dbReference>
<sequence length="568" mass="62205">MTIGKARHRPARAVLALAIGLSLCAGAAQAQSAASDNATINLVRLLVKRGVLTQSDADGLIAQANAEAAQAQKLAGTANAAPATPGQVRVTYVPEVVRNQIKDELRQEVVAQAKTEHWAEPGKLPEWLDRISWTGDMRVRDEFHYYDKGNASPVVDFAQLNKTGPYDLNGNNPPPLLNTLENRTNSLRIRARLGVNVDLGEGVTAGIRIGTGNDNNPVSTTQTLGGGFAKKDVWLDQAWLAWKPTDWAQVIGGRMPNPFMSTDLVYSNDLNFDGIVGKFNVPMTDQLSTFANVGMFPIEYQADDFPSQQGVKQASRDKWMTGAQLGATWKFNEDTQLKAALAYYRFDHMQGQLSSPCSIYLGVTACDTDTSRSAFMQKGNSLFLIRDIVPDPNSPTNYAQPQFVGLVYDYHVADANAQFDTKVADTPLRIEADYIRNMAYHRADAFRPDVGLNRLVNNFGAGDIAESTYKSGPVGWMLRATLGDVNPHAAGDWNVSLAYKYLQPDATLDGLTDTDFHLGGTNAKGFILGGSYGISKYSWLSLRYFNAREVFGPPLSIDVFQLEMNARF</sequence>
<dbReference type="STRING" id="1440763.BJI69_20515"/>